<name>A0A6J8C1C4_MYTCO</name>
<dbReference type="Proteomes" id="UP000507470">
    <property type="component" value="Unassembled WGS sequence"/>
</dbReference>
<evidence type="ECO:0000313" key="2">
    <source>
        <dbReference type="EMBL" id="CAC5390188.1"/>
    </source>
</evidence>
<gene>
    <name evidence="2" type="ORF">MCOR_25303</name>
</gene>
<feature type="coiled-coil region" evidence="1">
    <location>
        <begin position="80"/>
        <end position="114"/>
    </location>
</feature>
<protein>
    <submittedName>
        <fullName evidence="2">Uncharacterized protein</fullName>
    </submittedName>
</protein>
<organism evidence="2 3">
    <name type="scientific">Mytilus coruscus</name>
    <name type="common">Sea mussel</name>
    <dbReference type="NCBI Taxonomy" id="42192"/>
    <lineage>
        <taxon>Eukaryota</taxon>
        <taxon>Metazoa</taxon>
        <taxon>Spiralia</taxon>
        <taxon>Lophotrochozoa</taxon>
        <taxon>Mollusca</taxon>
        <taxon>Bivalvia</taxon>
        <taxon>Autobranchia</taxon>
        <taxon>Pteriomorphia</taxon>
        <taxon>Mytilida</taxon>
        <taxon>Mytiloidea</taxon>
        <taxon>Mytilidae</taxon>
        <taxon>Mytilinae</taxon>
        <taxon>Mytilus</taxon>
    </lineage>
</organism>
<accession>A0A6J8C1C4</accession>
<evidence type="ECO:0000256" key="1">
    <source>
        <dbReference type="SAM" id="Coils"/>
    </source>
</evidence>
<sequence>MQQHLNKLDSMREGLMAKSCQLKGALSTLTTKMAPAQAVLVNKTVDELIETTLQMKVPLQQCLQEVTRTDSKTREIECKLKITDNKLKETRKQMADVKKENFTIKRRLDAYESEADFTDDSIFFSSQEVVSLAKIPKVEETKDAEILEVENKVRDEPEADFTDDSILFSSQEVVSFAKIPKVEETKDAEILAVDSNVKDAEILTIDNAPGTSKD</sequence>
<reference evidence="2 3" key="1">
    <citation type="submission" date="2020-06" db="EMBL/GenBank/DDBJ databases">
        <authorList>
            <person name="Li R."/>
            <person name="Bekaert M."/>
        </authorList>
    </citation>
    <scope>NUCLEOTIDE SEQUENCE [LARGE SCALE GENOMIC DNA]</scope>
    <source>
        <strain evidence="3">wild</strain>
    </source>
</reference>
<dbReference type="AlphaFoldDB" id="A0A6J8C1C4"/>
<evidence type="ECO:0000313" key="3">
    <source>
        <dbReference type="Proteomes" id="UP000507470"/>
    </source>
</evidence>
<proteinExistence type="predicted"/>
<keyword evidence="3" id="KW-1185">Reference proteome</keyword>
<dbReference type="OrthoDB" id="6175906at2759"/>
<dbReference type="EMBL" id="CACVKT020004473">
    <property type="protein sequence ID" value="CAC5390188.1"/>
    <property type="molecule type" value="Genomic_DNA"/>
</dbReference>
<keyword evidence="1" id="KW-0175">Coiled coil</keyword>